<dbReference type="InterPro" id="IPR029058">
    <property type="entry name" value="AB_hydrolase_fold"/>
</dbReference>
<evidence type="ECO:0000313" key="2">
    <source>
        <dbReference type="EMBL" id="GJN18716.1"/>
    </source>
</evidence>
<feature type="domain" description="Dienelactone hydrolase" evidence="1">
    <location>
        <begin position="42"/>
        <end position="105"/>
    </location>
</feature>
<proteinExistence type="predicted"/>
<dbReference type="Proteomes" id="UP001054889">
    <property type="component" value="Unassembled WGS sequence"/>
</dbReference>
<dbReference type="InterPro" id="IPR051049">
    <property type="entry name" value="Dienelactone_hydrolase-like"/>
</dbReference>
<organism evidence="2 3">
    <name type="scientific">Eleusine coracana subsp. coracana</name>
    <dbReference type="NCBI Taxonomy" id="191504"/>
    <lineage>
        <taxon>Eukaryota</taxon>
        <taxon>Viridiplantae</taxon>
        <taxon>Streptophyta</taxon>
        <taxon>Embryophyta</taxon>
        <taxon>Tracheophyta</taxon>
        <taxon>Spermatophyta</taxon>
        <taxon>Magnoliopsida</taxon>
        <taxon>Liliopsida</taxon>
        <taxon>Poales</taxon>
        <taxon>Poaceae</taxon>
        <taxon>PACMAD clade</taxon>
        <taxon>Chloridoideae</taxon>
        <taxon>Cynodonteae</taxon>
        <taxon>Eleusininae</taxon>
        <taxon>Eleusine</taxon>
    </lineage>
</organism>
<gene>
    <name evidence="2" type="primary">gb05909</name>
    <name evidence="2" type="ORF">PR202_gb05909</name>
</gene>
<dbReference type="SUPFAM" id="SSF53474">
    <property type="entry name" value="alpha/beta-Hydrolases"/>
    <property type="match status" value="1"/>
</dbReference>
<reference evidence="2" key="2">
    <citation type="submission" date="2021-12" db="EMBL/GenBank/DDBJ databases">
        <title>Resequencing data analysis of finger millet.</title>
        <authorList>
            <person name="Hatakeyama M."/>
            <person name="Aluri S."/>
            <person name="Balachadran M.T."/>
            <person name="Sivarajan S.R."/>
            <person name="Poveda L."/>
            <person name="Shimizu-Inatsugi R."/>
            <person name="Schlapbach R."/>
            <person name="Sreeman S.M."/>
            <person name="Shimizu K.K."/>
        </authorList>
    </citation>
    <scope>NUCLEOTIDE SEQUENCE</scope>
</reference>
<sequence>MAAARFCKSDGGSEAGEAAAMVTGMVMEDGGREAAAVAGRAVVGVTGYCMGGALSIASGVLVPEVDGVVAFYGTPSSELADPSKAKAPIQAHFGEHDNFVGFSDVTVSWCSAGVRRRGRHIDAGMASAKSTVASIRRDFGVGQTPKKLWRREADAIAGRHTSIKGGQSRADGWQRTWSQCCSSGRTSGSPAPLPLPPRPHLSSGCQQQQRLLFVFRAVATSQQRLNLRLPCFSSMLSS</sequence>
<protein>
    <recommendedName>
        <fullName evidence="1">Dienelactone hydrolase domain-containing protein</fullName>
    </recommendedName>
</protein>
<evidence type="ECO:0000313" key="3">
    <source>
        <dbReference type="Proteomes" id="UP001054889"/>
    </source>
</evidence>
<name>A0AAV5E868_ELECO</name>
<dbReference type="EMBL" id="BQKI01000073">
    <property type="protein sequence ID" value="GJN18716.1"/>
    <property type="molecule type" value="Genomic_DNA"/>
</dbReference>
<dbReference type="PANTHER" id="PTHR46623:SF6">
    <property type="entry name" value="ALPHA_BETA-HYDROLASES SUPERFAMILY PROTEIN"/>
    <property type="match status" value="1"/>
</dbReference>
<dbReference type="GO" id="GO:0016787">
    <property type="term" value="F:hydrolase activity"/>
    <property type="evidence" value="ECO:0007669"/>
    <property type="project" value="InterPro"/>
</dbReference>
<dbReference type="PANTHER" id="PTHR46623">
    <property type="entry name" value="CARBOXYMETHYLENEBUTENOLIDASE-RELATED"/>
    <property type="match status" value="1"/>
</dbReference>
<evidence type="ECO:0000259" key="1">
    <source>
        <dbReference type="Pfam" id="PF01738"/>
    </source>
</evidence>
<dbReference type="InterPro" id="IPR002925">
    <property type="entry name" value="Dienelactn_hydro"/>
</dbReference>
<comment type="caution">
    <text evidence="2">The sequence shown here is derived from an EMBL/GenBank/DDBJ whole genome shotgun (WGS) entry which is preliminary data.</text>
</comment>
<dbReference type="Gene3D" id="3.40.50.1820">
    <property type="entry name" value="alpha/beta hydrolase"/>
    <property type="match status" value="1"/>
</dbReference>
<accession>A0AAV5E868</accession>
<dbReference type="Pfam" id="PF01738">
    <property type="entry name" value="DLH"/>
    <property type="match status" value="1"/>
</dbReference>
<reference evidence="2" key="1">
    <citation type="journal article" date="2018" name="DNA Res.">
        <title>Multiple hybrid de novo genome assembly of finger millet, an orphan allotetraploid crop.</title>
        <authorList>
            <person name="Hatakeyama M."/>
            <person name="Aluri S."/>
            <person name="Balachadran M.T."/>
            <person name="Sivarajan S.R."/>
            <person name="Patrignani A."/>
            <person name="Gruter S."/>
            <person name="Poveda L."/>
            <person name="Shimizu-Inatsugi R."/>
            <person name="Baeten J."/>
            <person name="Francoijs K.J."/>
            <person name="Nataraja K.N."/>
            <person name="Reddy Y.A.N."/>
            <person name="Phadnis S."/>
            <person name="Ravikumar R.L."/>
            <person name="Schlapbach R."/>
            <person name="Sreeman S.M."/>
            <person name="Shimizu K.K."/>
        </authorList>
    </citation>
    <scope>NUCLEOTIDE SEQUENCE</scope>
</reference>
<dbReference type="AlphaFoldDB" id="A0AAV5E868"/>
<keyword evidence="3" id="KW-1185">Reference proteome</keyword>